<gene>
    <name evidence="1" type="ORF">GT037_001778</name>
</gene>
<protein>
    <submittedName>
        <fullName evidence="1">Uncharacterized protein</fullName>
    </submittedName>
</protein>
<accession>A0A8H7BEH0</accession>
<sequence>MLLSTRCAIRLHDIYIKHAKQYHRYLAEDHPAPWKQQIKHFSAADRSNSGRAIFQTTITEYTKR</sequence>
<dbReference type="EMBL" id="JAAABM010000002">
    <property type="protein sequence ID" value="KAF7680127.1"/>
    <property type="molecule type" value="Genomic_DNA"/>
</dbReference>
<reference evidence="1" key="2">
    <citation type="submission" date="2020-08" db="EMBL/GenBank/DDBJ databases">
        <title>Draft Genome Sequence of Cumin Blight Pathogen Alternaria burnsii.</title>
        <authorList>
            <person name="Feng Z."/>
        </authorList>
    </citation>
    <scope>NUCLEOTIDE SEQUENCE</scope>
    <source>
        <strain evidence="1">CBS107.38</strain>
    </source>
</reference>
<dbReference type="AlphaFoldDB" id="A0A8H7BEH0"/>
<evidence type="ECO:0000313" key="2">
    <source>
        <dbReference type="Proteomes" id="UP000596902"/>
    </source>
</evidence>
<name>A0A8H7BEH0_9PLEO</name>
<organism evidence="1 2">
    <name type="scientific">Alternaria burnsii</name>
    <dbReference type="NCBI Taxonomy" id="1187904"/>
    <lineage>
        <taxon>Eukaryota</taxon>
        <taxon>Fungi</taxon>
        <taxon>Dikarya</taxon>
        <taxon>Ascomycota</taxon>
        <taxon>Pezizomycotina</taxon>
        <taxon>Dothideomycetes</taxon>
        <taxon>Pleosporomycetidae</taxon>
        <taxon>Pleosporales</taxon>
        <taxon>Pleosporineae</taxon>
        <taxon>Pleosporaceae</taxon>
        <taxon>Alternaria</taxon>
        <taxon>Alternaria sect. Alternaria</taxon>
    </lineage>
</organism>
<evidence type="ECO:0000313" key="1">
    <source>
        <dbReference type="EMBL" id="KAF7680127.1"/>
    </source>
</evidence>
<comment type="caution">
    <text evidence="1">The sequence shown here is derived from an EMBL/GenBank/DDBJ whole genome shotgun (WGS) entry which is preliminary data.</text>
</comment>
<dbReference type="GeneID" id="62200003"/>
<reference evidence="1" key="1">
    <citation type="submission" date="2020-01" db="EMBL/GenBank/DDBJ databases">
        <authorList>
            <person name="Feng Z.H.Z."/>
        </authorList>
    </citation>
    <scope>NUCLEOTIDE SEQUENCE</scope>
    <source>
        <strain evidence="1">CBS107.38</strain>
    </source>
</reference>
<keyword evidence="2" id="KW-1185">Reference proteome</keyword>
<dbReference type="Proteomes" id="UP000596902">
    <property type="component" value="Unassembled WGS sequence"/>
</dbReference>
<proteinExistence type="predicted"/>
<dbReference type="RefSeq" id="XP_038790117.1">
    <property type="nucleotide sequence ID" value="XM_038926825.1"/>
</dbReference>